<dbReference type="InterPro" id="IPR017853">
    <property type="entry name" value="GH"/>
</dbReference>
<evidence type="ECO:0000259" key="4">
    <source>
        <dbReference type="SMART" id="SM00642"/>
    </source>
</evidence>
<dbReference type="SUPFAM" id="SSF51445">
    <property type="entry name" value="(Trans)glycosidases"/>
    <property type="match status" value="1"/>
</dbReference>
<dbReference type="FunFam" id="3.90.400.10:FF:000002">
    <property type="entry name" value="Sucrose isomerase"/>
    <property type="match status" value="1"/>
</dbReference>
<keyword evidence="3" id="KW-0326">Glycosidase</keyword>
<evidence type="ECO:0000313" key="6">
    <source>
        <dbReference type="Proteomes" id="UP000522007"/>
    </source>
</evidence>
<protein>
    <submittedName>
        <fullName evidence="5">Alpha-glucosidase</fullName>
    </submittedName>
</protein>
<dbReference type="FunFam" id="3.20.20.80:FF:000064">
    <property type="entry name" value="Oligo-1,6-glucosidase"/>
    <property type="match status" value="2"/>
</dbReference>
<evidence type="ECO:0000256" key="1">
    <source>
        <dbReference type="ARBA" id="ARBA00008061"/>
    </source>
</evidence>
<reference evidence="5 6" key="1">
    <citation type="submission" date="2020-03" db="EMBL/GenBank/DDBJ databases">
        <title>Soil Listeria distribution.</title>
        <authorList>
            <person name="Liao J."/>
            <person name="Wiedmann M."/>
        </authorList>
    </citation>
    <scope>NUCLEOTIDE SEQUENCE [LARGE SCALE GENOMIC DNA]</scope>
    <source>
        <strain evidence="5 6">FSL L7-1829</strain>
    </source>
</reference>
<accession>A0A7X0W486</accession>
<dbReference type="Gene3D" id="3.90.400.10">
    <property type="entry name" value="Oligo-1,6-glucosidase, Domain 2"/>
    <property type="match status" value="1"/>
</dbReference>
<dbReference type="EMBL" id="JAAROP010000003">
    <property type="protein sequence ID" value="MBC1322275.1"/>
    <property type="molecule type" value="Genomic_DNA"/>
</dbReference>
<dbReference type="GO" id="GO:0004556">
    <property type="term" value="F:alpha-amylase activity"/>
    <property type="evidence" value="ECO:0007669"/>
    <property type="project" value="TreeGrafter"/>
</dbReference>
<dbReference type="InterPro" id="IPR006047">
    <property type="entry name" value="GH13_cat_dom"/>
</dbReference>
<name>A0A7X0W486_LISWE</name>
<dbReference type="GO" id="GO:0009313">
    <property type="term" value="P:oligosaccharide catabolic process"/>
    <property type="evidence" value="ECO:0007669"/>
    <property type="project" value="TreeGrafter"/>
</dbReference>
<proteinExistence type="inferred from homology"/>
<dbReference type="Pfam" id="PF00128">
    <property type="entry name" value="Alpha-amylase"/>
    <property type="match status" value="1"/>
</dbReference>
<dbReference type="Proteomes" id="UP000522007">
    <property type="component" value="Unassembled WGS sequence"/>
</dbReference>
<dbReference type="Gene3D" id="3.20.20.80">
    <property type="entry name" value="Glycosidases"/>
    <property type="match status" value="1"/>
</dbReference>
<dbReference type="InterPro" id="IPR045857">
    <property type="entry name" value="O16G_dom_2"/>
</dbReference>
<dbReference type="Gene3D" id="2.60.40.1180">
    <property type="entry name" value="Golgi alpha-mannosidase II"/>
    <property type="match status" value="1"/>
</dbReference>
<comment type="similarity">
    <text evidence="1">Belongs to the glycosyl hydrolase 13 family.</text>
</comment>
<comment type="caution">
    <text evidence="5">The sequence shown here is derived from an EMBL/GenBank/DDBJ whole genome shotgun (WGS) entry which is preliminary data.</text>
</comment>
<gene>
    <name evidence="5" type="ORF">HB853_04890</name>
</gene>
<keyword evidence="2" id="KW-0378">Hydrolase</keyword>
<dbReference type="PANTHER" id="PTHR10357:SF178">
    <property type="entry name" value="OLIGO-1,6-GLUCOSIDASE 3-RELATED"/>
    <property type="match status" value="1"/>
</dbReference>
<evidence type="ECO:0000313" key="5">
    <source>
        <dbReference type="EMBL" id="MBC1322275.1"/>
    </source>
</evidence>
<evidence type="ECO:0000256" key="3">
    <source>
        <dbReference type="ARBA" id="ARBA00023295"/>
    </source>
</evidence>
<dbReference type="InterPro" id="IPR013780">
    <property type="entry name" value="Glyco_hydro_b"/>
</dbReference>
<dbReference type="PANTHER" id="PTHR10357">
    <property type="entry name" value="ALPHA-AMYLASE FAMILY MEMBER"/>
    <property type="match status" value="1"/>
</dbReference>
<dbReference type="AlphaFoldDB" id="A0A7X0W486"/>
<evidence type="ECO:0000256" key="2">
    <source>
        <dbReference type="ARBA" id="ARBA00022801"/>
    </source>
</evidence>
<organism evidence="5 6">
    <name type="scientific">Listeria welshimeri</name>
    <dbReference type="NCBI Taxonomy" id="1643"/>
    <lineage>
        <taxon>Bacteria</taxon>
        <taxon>Bacillati</taxon>
        <taxon>Bacillota</taxon>
        <taxon>Bacilli</taxon>
        <taxon>Bacillales</taxon>
        <taxon>Listeriaceae</taxon>
        <taxon>Listeria</taxon>
    </lineage>
</organism>
<dbReference type="SMART" id="SM00642">
    <property type="entry name" value="Aamy"/>
    <property type="match status" value="1"/>
</dbReference>
<sequence length="565" mass="65767">MKLTEAKEWWKESVVYQIYPRSFQDSNGDGIGDIRGIIERLPYLADLGINVVWLCPVYKSPMDDGGYDISDYYQIDPMFGTMDDMDELIEKAGELGIKILMDLVVNHTSDEHEWFQKALANPKSKYRDYYIFREGINGNPPNNWRSYFGGSAWEPVPSESNMFYLHAFSKKQPDLNWENIAVRNECIQMINWWLEKGLGGFRIDAILNLKKRIEYGVFPADGEDGLVFIGHWILNQPGIEEWLNEIDELTFKKHNAFTVAEADVPEERLSEYIGKNGHFRMVFDFSYTDIDTPETGEWFKQSKWTVKELKDKIMINELITQRNGWGAKYLENHDQPRSINKYLPQEYQDDRSKKMLAVLFVMLHGTPFIYQGQEIGMSNIRMDSITDYNDIATHDQYRRALLSGMSPDEALEGMYRRSRDNSRTPMQWTNQKNAGFSNADEIWLKANPNYHEINVEQEQMDETSVLNFYKKLIHLRSDFSKYKEVTIYGELVPVESSDAVIAYKRIIDDKELLIVVNFSDAEDQLFTEGCYEQIIANVELPKIVENKFILPAYTGAVFSKILEVE</sequence>
<dbReference type="CDD" id="cd11333">
    <property type="entry name" value="AmyAc_SI_OligoGlu_DGase"/>
    <property type="match status" value="1"/>
</dbReference>
<dbReference type="SUPFAM" id="SSF51011">
    <property type="entry name" value="Glycosyl hydrolase domain"/>
    <property type="match status" value="1"/>
</dbReference>
<feature type="domain" description="Glycosyl hydrolase family 13 catalytic" evidence="4">
    <location>
        <begin position="17"/>
        <end position="423"/>
    </location>
</feature>